<dbReference type="SUPFAM" id="SSF48403">
    <property type="entry name" value="Ankyrin repeat"/>
    <property type="match status" value="1"/>
</dbReference>
<dbReference type="GO" id="GO:0005634">
    <property type="term" value="C:nucleus"/>
    <property type="evidence" value="ECO:0007669"/>
    <property type="project" value="TreeGrafter"/>
</dbReference>
<comment type="caution">
    <text evidence="6">The sequence shown here is derived from an EMBL/GenBank/DDBJ whole genome shotgun (WGS) entry which is preliminary data.</text>
</comment>
<evidence type="ECO:0000256" key="4">
    <source>
        <dbReference type="SAM" id="MobiDB-lite"/>
    </source>
</evidence>
<dbReference type="Gene3D" id="1.25.40.20">
    <property type="entry name" value="Ankyrin repeat-containing domain"/>
    <property type="match status" value="1"/>
</dbReference>
<feature type="domain" description="Single-strand DNA deaminase toxin A-like C-terminal" evidence="5">
    <location>
        <begin position="304"/>
        <end position="344"/>
    </location>
</feature>
<dbReference type="PANTHER" id="PTHR24201:SF2">
    <property type="entry name" value="ANKYRIN REPEAT DOMAIN-CONTAINING PROTEIN 42"/>
    <property type="match status" value="1"/>
</dbReference>
<keyword evidence="2 3" id="KW-0040">ANK repeat</keyword>
<dbReference type="Proteomes" id="UP001143548">
    <property type="component" value="Unassembled WGS sequence"/>
</dbReference>
<evidence type="ECO:0000313" key="6">
    <source>
        <dbReference type="EMBL" id="GKZ26775.1"/>
    </source>
</evidence>
<sequence length="512" mass="57528">MNDQDGVMYEIDKERGRYVDICISTSSDTENDNDGDVDQLVTDLAESTVIAADRKEICLDIMEDAIEVVTVNFGDGIEPFEQKRIVHAIGDCIAGNTRALRIYLETSSEAQLFVRGRFPFNGETTLICAASRHTPEMLSLLIEYGADVDAVDIRGRSALMEAALFGQVENIKVLLKCGADTKIRDVNNRQAVCFAQDHQEVREERYDRTDVRYEDTEKSTLDRQEIVRLLCRETQDPDTTFGKPPTQSLSTSSSMGDSVIHDPIEEHPISRSEKTVARLERGGGFPSVSATSLRPQNTAQCLTVEGRQWTDDVFYIAETVGHQSPSHLDDQGKQGQYNACHAEKLSIAYFIDCHVFLPRDRLSGLKLKEEIKMAEDELEKIYSHTEIGREMTHLRRKKDDLDGDFLSKVLFRNYDEALNLISKLGAVEETLNCLLSSPRAQSLQELECRLKMLRRQRDRQHDMTNMVKAPPSLGSLSEAAILLSSAPCDDCRAFTDRVNKVFGLSIQLFAAV</sequence>
<evidence type="ECO:0000256" key="2">
    <source>
        <dbReference type="ARBA" id="ARBA00023043"/>
    </source>
</evidence>
<proteinExistence type="predicted"/>
<dbReference type="Pfam" id="PF12796">
    <property type="entry name" value="Ank_2"/>
    <property type="match status" value="1"/>
</dbReference>
<evidence type="ECO:0000313" key="7">
    <source>
        <dbReference type="Proteomes" id="UP001143548"/>
    </source>
</evidence>
<dbReference type="PROSITE" id="PS50088">
    <property type="entry name" value="ANK_REPEAT"/>
    <property type="match status" value="2"/>
</dbReference>
<dbReference type="PROSITE" id="PS50297">
    <property type="entry name" value="ANK_REP_REGION"/>
    <property type="match status" value="2"/>
</dbReference>
<keyword evidence="1" id="KW-0677">Repeat</keyword>
<dbReference type="InterPro" id="IPR036770">
    <property type="entry name" value="Ankyrin_rpt-contain_sf"/>
</dbReference>
<evidence type="ECO:0000256" key="3">
    <source>
        <dbReference type="PROSITE-ProRule" id="PRU00023"/>
    </source>
</evidence>
<dbReference type="InterPro" id="IPR050776">
    <property type="entry name" value="Ank_Repeat/CDKN_Inhibitor"/>
</dbReference>
<reference evidence="6" key="1">
    <citation type="submission" date="2022-07" db="EMBL/GenBank/DDBJ databases">
        <title>Taxonomy of Aspergillus series Nigri: significant species reduction supported by multi-species coalescent approaches.</title>
        <authorList>
            <person name="Bian C."/>
            <person name="Kusuya Y."/>
            <person name="Sklenar F."/>
            <person name="D'hooge E."/>
            <person name="Yaguchi T."/>
            <person name="Takahashi H."/>
            <person name="Hubka V."/>
        </authorList>
    </citation>
    <scope>NUCLEOTIDE SEQUENCE</scope>
    <source>
        <strain evidence="6">CBS 733.88</strain>
    </source>
</reference>
<dbReference type="PANTHER" id="PTHR24201">
    <property type="entry name" value="ANK_REP_REGION DOMAIN-CONTAINING PROTEIN"/>
    <property type="match status" value="1"/>
</dbReference>
<evidence type="ECO:0000259" key="5">
    <source>
        <dbReference type="Pfam" id="PF24120"/>
    </source>
</evidence>
<accession>A0A9W5Z098</accession>
<dbReference type="AlphaFoldDB" id="A0A9W5Z098"/>
<feature type="compositionally biased region" description="Polar residues" evidence="4">
    <location>
        <begin position="245"/>
        <end position="256"/>
    </location>
</feature>
<dbReference type="Pfam" id="PF24120">
    <property type="entry name" value="SsdA_C"/>
    <property type="match status" value="1"/>
</dbReference>
<protein>
    <recommendedName>
        <fullName evidence="5">Single-strand DNA deaminase toxin A-like C-terminal domain-containing protein</fullName>
    </recommendedName>
</protein>
<organism evidence="6 7">
    <name type="scientific">Aspergillus brasiliensis</name>
    <dbReference type="NCBI Taxonomy" id="319629"/>
    <lineage>
        <taxon>Eukaryota</taxon>
        <taxon>Fungi</taxon>
        <taxon>Dikarya</taxon>
        <taxon>Ascomycota</taxon>
        <taxon>Pezizomycotina</taxon>
        <taxon>Eurotiomycetes</taxon>
        <taxon>Eurotiomycetidae</taxon>
        <taxon>Eurotiales</taxon>
        <taxon>Aspergillaceae</taxon>
        <taxon>Aspergillus</taxon>
        <taxon>Aspergillus subgen. Circumdati</taxon>
    </lineage>
</organism>
<evidence type="ECO:0000256" key="1">
    <source>
        <dbReference type="ARBA" id="ARBA00022737"/>
    </source>
</evidence>
<feature type="repeat" description="ANK" evidence="3">
    <location>
        <begin position="154"/>
        <end position="186"/>
    </location>
</feature>
<dbReference type="InterPro" id="IPR057517">
    <property type="entry name" value="SsdA-like_C"/>
</dbReference>
<dbReference type="SMART" id="SM00248">
    <property type="entry name" value="ANK"/>
    <property type="match status" value="2"/>
</dbReference>
<feature type="repeat" description="ANK" evidence="3">
    <location>
        <begin position="121"/>
        <end position="153"/>
    </location>
</feature>
<feature type="region of interest" description="Disordered" evidence="4">
    <location>
        <begin position="235"/>
        <end position="256"/>
    </location>
</feature>
<dbReference type="InterPro" id="IPR002110">
    <property type="entry name" value="Ankyrin_rpt"/>
</dbReference>
<gene>
    <name evidence="6" type="ORF">AbraCBS73388_003156</name>
</gene>
<name>A0A9W5Z098_9EURO</name>
<dbReference type="EMBL" id="BROQ01000162">
    <property type="protein sequence ID" value="GKZ26775.1"/>
    <property type="molecule type" value="Genomic_DNA"/>
</dbReference>